<dbReference type="AlphaFoldDB" id="A0A6S7LP83"/>
<proteinExistence type="predicted"/>
<reference evidence="2" key="1">
    <citation type="submission" date="2020-04" db="EMBL/GenBank/DDBJ databases">
        <authorList>
            <person name="Alioto T."/>
            <person name="Alioto T."/>
            <person name="Gomez Garrido J."/>
        </authorList>
    </citation>
    <scope>NUCLEOTIDE SEQUENCE</scope>
    <source>
        <strain evidence="2">A484AB</strain>
    </source>
</reference>
<dbReference type="Proteomes" id="UP001152795">
    <property type="component" value="Unassembled WGS sequence"/>
</dbReference>
<dbReference type="OrthoDB" id="5986027at2759"/>
<comment type="caution">
    <text evidence="2">The sequence shown here is derived from an EMBL/GenBank/DDBJ whole genome shotgun (WGS) entry which is preliminary data.</text>
</comment>
<feature type="compositionally biased region" description="Basic and acidic residues" evidence="1">
    <location>
        <begin position="97"/>
        <end position="122"/>
    </location>
</feature>
<feature type="region of interest" description="Disordered" evidence="1">
    <location>
        <begin position="82"/>
        <end position="142"/>
    </location>
</feature>
<protein>
    <submittedName>
        <fullName evidence="2">Uncharacterized protein</fullName>
    </submittedName>
</protein>
<organism evidence="2 3">
    <name type="scientific">Paramuricea clavata</name>
    <name type="common">Red gorgonian</name>
    <name type="synonym">Violescent sea-whip</name>
    <dbReference type="NCBI Taxonomy" id="317549"/>
    <lineage>
        <taxon>Eukaryota</taxon>
        <taxon>Metazoa</taxon>
        <taxon>Cnidaria</taxon>
        <taxon>Anthozoa</taxon>
        <taxon>Octocorallia</taxon>
        <taxon>Malacalcyonacea</taxon>
        <taxon>Plexauridae</taxon>
        <taxon>Paramuricea</taxon>
    </lineage>
</organism>
<dbReference type="EMBL" id="CACRXK020021931">
    <property type="protein sequence ID" value="CAB4036349.1"/>
    <property type="molecule type" value="Genomic_DNA"/>
</dbReference>
<evidence type="ECO:0000256" key="1">
    <source>
        <dbReference type="SAM" id="MobiDB-lite"/>
    </source>
</evidence>
<name>A0A6S7LP83_PARCT</name>
<evidence type="ECO:0000313" key="2">
    <source>
        <dbReference type="EMBL" id="CAB4036349.1"/>
    </source>
</evidence>
<keyword evidence="3" id="KW-1185">Reference proteome</keyword>
<gene>
    <name evidence="2" type="ORF">PACLA_8A036590</name>
</gene>
<evidence type="ECO:0000313" key="3">
    <source>
        <dbReference type="Proteomes" id="UP001152795"/>
    </source>
</evidence>
<feature type="region of interest" description="Disordered" evidence="1">
    <location>
        <begin position="1"/>
        <end position="67"/>
    </location>
</feature>
<feature type="compositionally biased region" description="Basic and acidic residues" evidence="1">
    <location>
        <begin position="1"/>
        <end position="21"/>
    </location>
</feature>
<accession>A0A6S7LP83</accession>
<sequence length="142" mass="15807">MWNDSKDSKNSEKPKNFEKSKKSLPVIEVTLSENEPQRFSIIPPEMLKSSSEVSMGGPGNEDTGTLKVSDNFTEECMKLLNNNLSSASEDNNDEYNPAEKDVERYGSLPEADRRSPEVDDGRNSLPEAEGPSPETDKLLQIK</sequence>